<dbReference type="Pfam" id="PF02145">
    <property type="entry name" value="Rap_GAP"/>
    <property type="match status" value="1"/>
</dbReference>
<dbReference type="InterPro" id="IPR000331">
    <property type="entry name" value="Rap/Ran_GAP_dom"/>
</dbReference>
<feature type="compositionally biased region" description="Low complexity" evidence="2">
    <location>
        <begin position="867"/>
        <end position="880"/>
    </location>
</feature>
<feature type="region of interest" description="Disordered" evidence="2">
    <location>
        <begin position="501"/>
        <end position="550"/>
    </location>
</feature>
<dbReference type="InterPro" id="IPR001849">
    <property type="entry name" value="PH_domain"/>
</dbReference>
<comment type="caution">
    <text evidence="5">The sequence shown here is derived from an EMBL/GenBank/DDBJ whole genome shotgun (WGS) entry which is preliminary data.</text>
</comment>
<organism evidence="5 6">
    <name type="scientific">Dictyostelium firmibasis</name>
    <dbReference type="NCBI Taxonomy" id="79012"/>
    <lineage>
        <taxon>Eukaryota</taxon>
        <taxon>Amoebozoa</taxon>
        <taxon>Evosea</taxon>
        <taxon>Eumycetozoa</taxon>
        <taxon>Dictyostelia</taxon>
        <taxon>Dictyosteliales</taxon>
        <taxon>Dictyosteliaceae</taxon>
        <taxon>Dictyostelium</taxon>
    </lineage>
</organism>
<feature type="region of interest" description="Disordered" evidence="2">
    <location>
        <begin position="786"/>
        <end position="844"/>
    </location>
</feature>
<gene>
    <name evidence="5" type="ORF">RB653_009958</name>
</gene>
<feature type="compositionally biased region" description="Low complexity" evidence="2">
    <location>
        <begin position="809"/>
        <end position="828"/>
    </location>
</feature>
<reference evidence="5 6" key="1">
    <citation type="submission" date="2023-11" db="EMBL/GenBank/DDBJ databases">
        <title>Dfirmibasis_genome.</title>
        <authorList>
            <person name="Edelbroek B."/>
            <person name="Kjellin J."/>
            <person name="Jerlstrom-Hultqvist J."/>
            <person name="Soderbom F."/>
        </authorList>
    </citation>
    <scope>NUCLEOTIDE SEQUENCE [LARGE SCALE GENOMIC DNA]</scope>
    <source>
        <strain evidence="5 6">TNS-C-14</strain>
    </source>
</reference>
<dbReference type="InterPro" id="IPR050989">
    <property type="entry name" value="Rap1_Ran_GAP"/>
</dbReference>
<dbReference type="InterPro" id="IPR011993">
    <property type="entry name" value="PH-like_dom_sf"/>
</dbReference>
<dbReference type="EMBL" id="JAVFKY010000006">
    <property type="protein sequence ID" value="KAK5574705.1"/>
    <property type="molecule type" value="Genomic_DNA"/>
</dbReference>
<feature type="domain" description="Rap-GAP" evidence="4">
    <location>
        <begin position="1048"/>
        <end position="1260"/>
    </location>
</feature>
<dbReference type="Pfam" id="PF00169">
    <property type="entry name" value="PH"/>
    <property type="match status" value="2"/>
</dbReference>
<dbReference type="InterPro" id="IPR035974">
    <property type="entry name" value="Rap/Ran-GAP_sf"/>
</dbReference>
<dbReference type="SMART" id="SM00233">
    <property type="entry name" value="PH"/>
    <property type="match status" value="2"/>
</dbReference>
<dbReference type="PROSITE" id="PS50085">
    <property type="entry name" value="RAPGAP"/>
    <property type="match status" value="1"/>
</dbReference>
<dbReference type="SUPFAM" id="SSF50729">
    <property type="entry name" value="PH domain-like"/>
    <property type="match status" value="3"/>
</dbReference>
<sequence>MEQYEDKSGQLLVQINQLSDTRSKKVLQGFVKDVMNYEKSNFEKNNQFTDSESEENDSKPLAISLYKHNISPTYFLDLCNKHIINSELANQPSILWKIVEYIISELDYLDRILDSHQEKKENTKLLSSTSIRLEEISYLLSYIQSSPKMHTGEYSELLVGINGHMKKITLKLKNNLEEDQYSNCVKYGWIEKRCGKNQSFSSWKRMWFILKDSKLIYYIKEKNLKKRSSTIGSAQEFYKQNGTDNNINNNCTNNTYEVIHSSSIPIPHTSTSTPILSTTSTNNTDSVNIVHLEGELGKKKEGKGWKVRWMKLLDHSLVYYKSAKDKEPLGIINLNECQDCEVNKETSNKFVVVHPNNRYYFKTNTKQELTLWVKSVKSRIPSINQTKMDLDQFQLKGVIEFNSIQQIAENFKFGSQPNCLTITTDEKAYYLSFDSNKEKLDWLNQMNLSINKFKGGNPLNSSNGVSSNSSPTSLQSQQAKEGGSLSPNILGNFKSSLKPWRFSSSPSQGRISIGGGGSGDRSSTQVKFVDNPLSSSKGTKEEFDGGEYGSQILPRKSTIIGPNGGVKVSSTSGAVELSPVLISNGSGINNNNNNTTISSSGNSIPTCLSDLINESSDNEDGDDLKMMIPESLKNEMMRRSALSLLKTFKLEIFIWSNHQEVFTFLFSDSVLVDQVKAFAFKKIPSLANLSVLDYRLGIDEDTLLEVEFLKFIYSHTMVELALKTCGIVKIGIFHHRKDRRVKEKLYSDKFYGHLFSQSPDGRKGGNGVGVSGNGIPIEYSRSEPNLQYCLSSSPSSKETMVPSSPSSHQLITPPKQQQQQPEPEQSQPEPQPQPEPESEIELEQQPIEESSIISTTPIPIHSNSILSTSPSSTPSTPSTPVIERQQRQQMNSAWHSVNPSITLNQRRQLISSCPGWNIEVSSPTSTFTGQGFKPKFDKQEHGFYRRYNFDGTSTVQSFLGVDMKMGPLAFSLAKDSNDNYRGVLHTKHGAKTISEEAKNMVGVLNLLSLSKKVKTKKVVSHLVGLLDPTIDAKLLNLASNQSELQKELLSFEERQTTSGFKFGMVYCRHGQVTDDEIFSNKQGSPEWDEFLSLIGDKIELVGWPHYSAGLDVKFNSTGTHSLYTDYHGNEVMFHVSTMLPFSTTDHQQIERKRQVGNDICVVIFNDGTLSYMPNTITSQFNHVIILVQYDKQNNGYKVSMACKDGVKSPFEPLSPNNLIKKSDIKDFLLTKLINGELASLQAPVFASKITRTRESLLNYYISQFL</sequence>
<dbReference type="AlphaFoldDB" id="A0AAN7TSF3"/>
<evidence type="ECO:0000256" key="1">
    <source>
        <dbReference type="ARBA" id="ARBA00022468"/>
    </source>
</evidence>
<feature type="domain" description="PH" evidence="3">
    <location>
        <begin position="183"/>
        <end position="218"/>
    </location>
</feature>
<feature type="compositionally biased region" description="Polar residues" evidence="2">
    <location>
        <begin position="786"/>
        <end position="808"/>
    </location>
</feature>
<dbReference type="PROSITE" id="PS50003">
    <property type="entry name" value="PH_DOMAIN"/>
    <property type="match status" value="2"/>
</dbReference>
<keyword evidence="6" id="KW-1185">Reference proteome</keyword>
<dbReference type="PANTHER" id="PTHR15711">
    <property type="entry name" value="RAP GTPASE-ACTIVATING PROTEIN"/>
    <property type="match status" value="1"/>
</dbReference>
<dbReference type="Gene3D" id="2.30.29.30">
    <property type="entry name" value="Pleckstrin-homology domain (PH domain)/Phosphotyrosine-binding domain (PTB)"/>
    <property type="match status" value="3"/>
</dbReference>
<dbReference type="Gene3D" id="3.40.50.11210">
    <property type="entry name" value="Rap/Ran-GAP"/>
    <property type="match status" value="1"/>
</dbReference>
<feature type="domain" description="PH" evidence="3">
    <location>
        <begin position="289"/>
        <end position="381"/>
    </location>
</feature>
<dbReference type="PANTHER" id="PTHR15711:SF62">
    <property type="entry name" value="GTPASE-ACTIVATING RAP_RAN-GAP DOMAIN-LIKE PROTEIN 3"/>
    <property type="match status" value="1"/>
</dbReference>
<accession>A0AAN7TSF3</accession>
<dbReference type="GO" id="GO:0051056">
    <property type="term" value="P:regulation of small GTPase mediated signal transduction"/>
    <property type="evidence" value="ECO:0007669"/>
    <property type="project" value="InterPro"/>
</dbReference>
<evidence type="ECO:0000259" key="4">
    <source>
        <dbReference type="PROSITE" id="PS50085"/>
    </source>
</evidence>
<name>A0AAN7TSF3_9MYCE</name>
<feature type="compositionally biased region" description="Low complexity" evidence="2">
    <location>
        <begin position="459"/>
        <end position="478"/>
    </location>
</feature>
<dbReference type="GO" id="GO:0005096">
    <property type="term" value="F:GTPase activator activity"/>
    <property type="evidence" value="ECO:0007669"/>
    <property type="project" value="UniProtKB-KW"/>
</dbReference>
<evidence type="ECO:0000259" key="3">
    <source>
        <dbReference type="PROSITE" id="PS50003"/>
    </source>
</evidence>
<feature type="region of interest" description="Disordered" evidence="2">
    <location>
        <begin position="859"/>
        <end position="893"/>
    </location>
</feature>
<evidence type="ECO:0000313" key="5">
    <source>
        <dbReference type="EMBL" id="KAK5574705.1"/>
    </source>
</evidence>
<evidence type="ECO:0000313" key="6">
    <source>
        <dbReference type="Proteomes" id="UP001344447"/>
    </source>
</evidence>
<dbReference type="SUPFAM" id="SSF111347">
    <property type="entry name" value="Rap/Ran-GAP"/>
    <property type="match status" value="1"/>
</dbReference>
<evidence type="ECO:0000256" key="2">
    <source>
        <dbReference type="SAM" id="MobiDB-lite"/>
    </source>
</evidence>
<protein>
    <recommendedName>
        <fullName evidence="7">Pleckstrin domain-containing protein</fullName>
    </recommendedName>
</protein>
<dbReference type="Proteomes" id="UP001344447">
    <property type="component" value="Unassembled WGS sequence"/>
</dbReference>
<feature type="region of interest" description="Disordered" evidence="2">
    <location>
        <begin position="459"/>
        <end position="488"/>
    </location>
</feature>
<evidence type="ECO:0008006" key="7">
    <source>
        <dbReference type="Google" id="ProtNLM"/>
    </source>
</evidence>
<proteinExistence type="predicted"/>
<keyword evidence="1" id="KW-0343">GTPase activation</keyword>